<keyword evidence="3" id="KW-1185">Reference proteome</keyword>
<dbReference type="EMBL" id="KV442046">
    <property type="protein sequence ID" value="OAQ28687.1"/>
    <property type="molecule type" value="Genomic_DNA"/>
</dbReference>
<dbReference type="OrthoDB" id="2273117at2759"/>
<feature type="region of interest" description="Disordered" evidence="1">
    <location>
        <begin position="1"/>
        <end position="61"/>
    </location>
</feature>
<feature type="compositionally biased region" description="Polar residues" evidence="1">
    <location>
        <begin position="27"/>
        <end position="38"/>
    </location>
</feature>
<evidence type="ECO:0000256" key="1">
    <source>
        <dbReference type="SAM" id="MobiDB-lite"/>
    </source>
</evidence>
<protein>
    <recommendedName>
        <fullName evidence="4">Brain protein I3</fullName>
    </recommendedName>
</protein>
<proteinExistence type="predicted"/>
<accession>A0A197JTT0</accession>
<dbReference type="Proteomes" id="UP000078512">
    <property type="component" value="Unassembled WGS sequence"/>
</dbReference>
<evidence type="ECO:0000313" key="2">
    <source>
        <dbReference type="EMBL" id="OAQ28687.1"/>
    </source>
</evidence>
<organism evidence="2 3">
    <name type="scientific">Linnemannia elongata AG-77</name>
    <dbReference type="NCBI Taxonomy" id="1314771"/>
    <lineage>
        <taxon>Eukaryota</taxon>
        <taxon>Fungi</taxon>
        <taxon>Fungi incertae sedis</taxon>
        <taxon>Mucoromycota</taxon>
        <taxon>Mortierellomycotina</taxon>
        <taxon>Mortierellomycetes</taxon>
        <taxon>Mortierellales</taxon>
        <taxon>Mortierellaceae</taxon>
        <taxon>Linnemannia</taxon>
    </lineage>
</organism>
<reference evidence="2 3" key="1">
    <citation type="submission" date="2016-05" db="EMBL/GenBank/DDBJ databases">
        <title>Genome sequencing reveals origins of a unique bacterial endosymbiosis in the earliest lineages of terrestrial Fungi.</title>
        <authorList>
            <consortium name="DOE Joint Genome Institute"/>
            <person name="Uehling J."/>
            <person name="Gryganskyi A."/>
            <person name="Hameed K."/>
            <person name="Tschaplinski T."/>
            <person name="Misztal P."/>
            <person name="Wu S."/>
            <person name="Desiro A."/>
            <person name="Vande Pol N."/>
            <person name="Du Z.-Y."/>
            <person name="Zienkiewicz A."/>
            <person name="Zienkiewicz K."/>
            <person name="Morin E."/>
            <person name="Tisserant E."/>
            <person name="Splivallo R."/>
            <person name="Hainaut M."/>
            <person name="Henrissat B."/>
            <person name="Ohm R."/>
            <person name="Kuo A."/>
            <person name="Yan J."/>
            <person name="Lipzen A."/>
            <person name="Nolan M."/>
            <person name="Labutti K."/>
            <person name="Barry K."/>
            <person name="Goldstein A."/>
            <person name="Labbe J."/>
            <person name="Schadt C."/>
            <person name="Tuskan G."/>
            <person name="Grigoriev I."/>
            <person name="Martin F."/>
            <person name="Vilgalys R."/>
            <person name="Bonito G."/>
        </authorList>
    </citation>
    <scope>NUCLEOTIDE SEQUENCE [LARGE SCALE GENOMIC DNA]</scope>
    <source>
        <strain evidence="2 3">AG-77</strain>
    </source>
</reference>
<sequence>MSAYPDEKTLQGGQPAYPLQPAYPQETYAQTSQQQYFTQPPPPAVGGSTYPGAVPGPPTEFMDPTIPRPNDILPLHPTIIQQRQIAASLPPCPKGGYHELRSRYALRMNAGTFMSIICFPVVCCCVRQETVCIKCQEKFDIALPSID</sequence>
<name>A0A197JTT0_9FUNG</name>
<feature type="compositionally biased region" description="Low complexity" evidence="1">
    <location>
        <begin position="14"/>
        <end position="25"/>
    </location>
</feature>
<evidence type="ECO:0008006" key="4">
    <source>
        <dbReference type="Google" id="ProtNLM"/>
    </source>
</evidence>
<dbReference type="AlphaFoldDB" id="A0A197JTT0"/>
<evidence type="ECO:0000313" key="3">
    <source>
        <dbReference type="Proteomes" id="UP000078512"/>
    </source>
</evidence>
<gene>
    <name evidence="2" type="ORF">K457DRAFT_19867</name>
</gene>